<reference evidence="2 3" key="1">
    <citation type="submission" date="2016-08" db="EMBL/GenBank/DDBJ databases">
        <title>A Parts List for Fungal Cellulosomes Revealed by Comparative Genomics.</title>
        <authorList>
            <consortium name="DOE Joint Genome Institute"/>
            <person name="Haitjema C.H."/>
            <person name="Gilmore S.P."/>
            <person name="Henske J.K."/>
            <person name="Solomon K.V."/>
            <person name="De Groot R."/>
            <person name="Kuo A."/>
            <person name="Mondo S.J."/>
            <person name="Salamov A.A."/>
            <person name="Labutti K."/>
            <person name="Zhao Z."/>
            <person name="Chiniquy J."/>
            <person name="Barry K."/>
            <person name="Brewer H.M."/>
            <person name="Purvine S.O."/>
            <person name="Wright A.T."/>
            <person name="Boxma B."/>
            <person name="Van Alen T."/>
            <person name="Hackstein J.H."/>
            <person name="Baker S.E."/>
            <person name="Grigoriev I.V."/>
            <person name="O'Malley M.A."/>
        </authorList>
    </citation>
    <scope>NUCLEOTIDE SEQUENCE [LARGE SCALE GENOMIC DNA]</scope>
    <source>
        <strain evidence="2 3">S4</strain>
    </source>
</reference>
<dbReference type="Gene3D" id="3.40.50.2060">
    <property type="match status" value="1"/>
</dbReference>
<gene>
    <name evidence="2" type="ORF">BCR32DRAFT_230341</name>
</gene>
<dbReference type="InterPro" id="IPR036045">
    <property type="entry name" value="Sec1-like_sf"/>
</dbReference>
<proteinExistence type="inferred from homology"/>
<organism evidence="2 3">
    <name type="scientific">Anaeromyces robustus</name>
    <dbReference type="NCBI Taxonomy" id="1754192"/>
    <lineage>
        <taxon>Eukaryota</taxon>
        <taxon>Fungi</taxon>
        <taxon>Fungi incertae sedis</taxon>
        <taxon>Chytridiomycota</taxon>
        <taxon>Chytridiomycota incertae sedis</taxon>
        <taxon>Neocallimastigomycetes</taxon>
        <taxon>Neocallimastigales</taxon>
        <taxon>Neocallimastigaceae</taxon>
        <taxon>Anaeromyces</taxon>
    </lineage>
</organism>
<dbReference type="AlphaFoldDB" id="A0A1Y1XFR4"/>
<comment type="similarity">
    <text evidence="1">Belongs to the STXBP/unc-18/SEC1 family.</text>
</comment>
<dbReference type="InterPro" id="IPR027482">
    <property type="entry name" value="Sec1-like_dom2"/>
</dbReference>
<dbReference type="GO" id="GO:0048280">
    <property type="term" value="P:vesicle fusion with Golgi apparatus"/>
    <property type="evidence" value="ECO:0007669"/>
    <property type="project" value="EnsemblFungi"/>
</dbReference>
<keyword evidence="3" id="KW-1185">Reference proteome</keyword>
<dbReference type="STRING" id="1754192.A0A1Y1XFR4"/>
<comment type="caution">
    <text evidence="2">The sequence shown here is derived from an EMBL/GenBank/DDBJ whole genome shotgun (WGS) entry which is preliminary data.</text>
</comment>
<dbReference type="GO" id="GO:0030134">
    <property type="term" value="C:COPII-coated ER to Golgi transport vesicle"/>
    <property type="evidence" value="ECO:0007669"/>
    <property type="project" value="EnsemblFungi"/>
</dbReference>
<dbReference type="Gene3D" id="3.90.830.10">
    <property type="entry name" value="Syntaxin Binding Protein 1, Chain A, domain 2"/>
    <property type="match status" value="1"/>
</dbReference>
<accession>A0A1Y1XFR4</accession>
<dbReference type="InterPro" id="IPR043154">
    <property type="entry name" value="Sec-1-like_dom1"/>
</dbReference>
<dbReference type="PANTHER" id="PTHR11679">
    <property type="entry name" value="VESICLE PROTEIN SORTING-ASSOCIATED"/>
    <property type="match status" value="1"/>
</dbReference>
<dbReference type="GO" id="GO:0006890">
    <property type="term" value="P:retrograde vesicle-mediated transport, Golgi to endoplasmic reticulum"/>
    <property type="evidence" value="ECO:0007669"/>
    <property type="project" value="EnsemblFungi"/>
</dbReference>
<dbReference type="InterPro" id="IPR043127">
    <property type="entry name" value="Sec-1-like_dom3a"/>
</dbReference>
<dbReference type="GO" id="GO:0019905">
    <property type="term" value="F:syntaxin binding"/>
    <property type="evidence" value="ECO:0007669"/>
    <property type="project" value="EnsemblFungi"/>
</dbReference>
<dbReference type="GO" id="GO:0005783">
    <property type="term" value="C:endoplasmic reticulum"/>
    <property type="evidence" value="ECO:0007669"/>
    <property type="project" value="EnsemblFungi"/>
</dbReference>
<dbReference type="EMBL" id="MCFG01000049">
    <property type="protein sequence ID" value="ORX84611.1"/>
    <property type="molecule type" value="Genomic_DNA"/>
</dbReference>
<dbReference type="SUPFAM" id="SSF56815">
    <property type="entry name" value="Sec1/munc18-like (SM) proteins"/>
    <property type="match status" value="1"/>
</dbReference>
<sequence length="627" mass="71146">MSTSTNAVTVKSLRENQIDAIINMLNLNVPVNNTNDLTQQTQPELIWKVLIYDKKGQSIISPLLKVNQLRENGITVHMSLFSDRQPIPDVPAIYFIEPTAQNIAKISEDFSKHLYDSYSINFLSSVSRLLLEDLATASINAGVHNQIKQIYDQYLNFICLEERLFSLNLEKTYLNLNNPITSESSIDALINQIVDSLYSTIITMDTIPIIRCAKGTASEIIAQKIDNKLRDYLLSNRSAKFNNTVGSFNRPVLIILDRNIDMTSLISHTWTYVPLIHDVLNMKLNRIVVETDENGQKVKKVFDHDISDYFWKKNLSSPFPKVAEDVDIEINKYKKDVEDVTRQCGVSSLDEVDPNDFSSNAKHLKSAITALPELTERKRTIDMHMYIATGLLNAIKERKIDEFFSMEETIVKLNKAQLLEVINDPEKGKPEDKLRLFIMYILSVENITQEDFLEYKNALIDAGCTVECLDYLRKINAFTKMSNMNNTPNTGDLLGKFSSFGSKLKEGRIDNLISGVKNIFPASKDLPITKIVDSLLEVGYNSSDNEEYLYYDPKSVKGSDPSKIPNNRMQFQDAIVFVVGGGNYNEYQNLLEYANRQNPPKNITYGTTELLTAQEFIDQLNTLGQGN</sequence>
<protein>
    <submittedName>
        <fullName evidence="2">Snare binding protein Sly1</fullName>
    </submittedName>
</protein>
<dbReference type="InterPro" id="IPR001619">
    <property type="entry name" value="Sec1-like"/>
</dbReference>
<reference evidence="2 3" key="2">
    <citation type="submission" date="2016-08" db="EMBL/GenBank/DDBJ databases">
        <title>Pervasive Adenine N6-methylation of Active Genes in Fungi.</title>
        <authorList>
            <consortium name="DOE Joint Genome Institute"/>
            <person name="Mondo S.J."/>
            <person name="Dannebaum R.O."/>
            <person name="Kuo R.C."/>
            <person name="Labutti K."/>
            <person name="Haridas S."/>
            <person name="Kuo A."/>
            <person name="Salamov A."/>
            <person name="Ahrendt S.R."/>
            <person name="Lipzen A."/>
            <person name="Sullivan W."/>
            <person name="Andreopoulos W.B."/>
            <person name="Clum A."/>
            <person name="Lindquist E."/>
            <person name="Daum C."/>
            <person name="Ramamoorthy G.K."/>
            <person name="Gryganskyi A."/>
            <person name="Culley D."/>
            <person name="Magnuson J.K."/>
            <person name="James T.Y."/>
            <person name="O'Malley M.A."/>
            <person name="Stajich J.E."/>
            <person name="Spatafora J.W."/>
            <person name="Visel A."/>
            <person name="Grigoriev I.V."/>
        </authorList>
    </citation>
    <scope>NUCLEOTIDE SEQUENCE [LARGE SCALE GENOMIC DNA]</scope>
    <source>
        <strain evidence="2 3">S4</strain>
    </source>
</reference>
<evidence type="ECO:0000256" key="1">
    <source>
        <dbReference type="ARBA" id="ARBA00009884"/>
    </source>
</evidence>
<dbReference type="Gene3D" id="3.40.50.1910">
    <property type="match status" value="1"/>
</dbReference>
<dbReference type="GO" id="GO:0006888">
    <property type="term" value="P:endoplasmic reticulum to Golgi vesicle-mediated transport"/>
    <property type="evidence" value="ECO:0007669"/>
    <property type="project" value="EnsemblFungi"/>
</dbReference>
<evidence type="ECO:0000313" key="3">
    <source>
        <dbReference type="Proteomes" id="UP000193944"/>
    </source>
</evidence>
<dbReference type="PIRSF" id="PIRSF005715">
    <property type="entry name" value="VPS45_Sec1"/>
    <property type="match status" value="1"/>
</dbReference>
<dbReference type="Proteomes" id="UP000193944">
    <property type="component" value="Unassembled WGS sequence"/>
</dbReference>
<dbReference type="Pfam" id="PF00995">
    <property type="entry name" value="Sec1"/>
    <property type="match status" value="1"/>
</dbReference>
<name>A0A1Y1XFR4_9FUNG</name>
<dbReference type="GO" id="GO:0046578">
    <property type="term" value="P:regulation of Ras protein signal transduction"/>
    <property type="evidence" value="ECO:0007669"/>
    <property type="project" value="EnsemblFungi"/>
</dbReference>
<dbReference type="Gene3D" id="1.25.40.60">
    <property type="match status" value="1"/>
</dbReference>
<dbReference type="GO" id="GO:0000139">
    <property type="term" value="C:Golgi membrane"/>
    <property type="evidence" value="ECO:0007669"/>
    <property type="project" value="EnsemblFungi"/>
</dbReference>
<evidence type="ECO:0000313" key="2">
    <source>
        <dbReference type="EMBL" id="ORX84611.1"/>
    </source>
</evidence>
<dbReference type="GO" id="GO:0035543">
    <property type="term" value="P:positive regulation of SNARE complex assembly"/>
    <property type="evidence" value="ECO:0007669"/>
    <property type="project" value="EnsemblFungi"/>
</dbReference>
<dbReference type="OrthoDB" id="10251230at2759"/>